<keyword evidence="3" id="KW-1185">Reference proteome</keyword>
<feature type="region of interest" description="Disordered" evidence="1">
    <location>
        <begin position="34"/>
        <end position="88"/>
    </location>
</feature>
<evidence type="ECO:0000313" key="2">
    <source>
        <dbReference type="EMBL" id="GMR61274.1"/>
    </source>
</evidence>
<comment type="caution">
    <text evidence="2">The sequence shown here is derived from an EMBL/GenBank/DDBJ whole genome shotgun (WGS) entry which is preliminary data.</text>
</comment>
<dbReference type="EMBL" id="BTRK01000006">
    <property type="protein sequence ID" value="GMR61274.1"/>
    <property type="molecule type" value="Genomic_DNA"/>
</dbReference>
<feature type="non-terminal residue" evidence="2">
    <location>
        <position position="88"/>
    </location>
</feature>
<dbReference type="AlphaFoldDB" id="A0AAN5IE73"/>
<evidence type="ECO:0000313" key="3">
    <source>
        <dbReference type="Proteomes" id="UP001328107"/>
    </source>
</evidence>
<name>A0AAN5IE73_9BILA</name>
<proteinExistence type="predicted"/>
<gene>
    <name evidence="2" type="ORF">PMAYCL1PPCAC_31469</name>
</gene>
<feature type="non-terminal residue" evidence="2">
    <location>
        <position position="1"/>
    </location>
</feature>
<reference evidence="3" key="1">
    <citation type="submission" date="2022-10" db="EMBL/GenBank/DDBJ databases">
        <title>Genome assembly of Pristionchus species.</title>
        <authorList>
            <person name="Yoshida K."/>
            <person name="Sommer R.J."/>
        </authorList>
    </citation>
    <scope>NUCLEOTIDE SEQUENCE [LARGE SCALE GENOMIC DNA]</scope>
    <source>
        <strain evidence="3">RS5460</strain>
    </source>
</reference>
<feature type="compositionally biased region" description="Basic and acidic residues" evidence="1">
    <location>
        <begin position="64"/>
        <end position="81"/>
    </location>
</feature>
<feature type="compositionally biased region" description="Acidic residues" evidence="1">
    <location>
        <begin position="34"/>
        <end position="43"/>
    </location>
</feature>
<sequence length="88" mass="10275">AHIWTVGEPNVNVRAECRLRVVDRIMQLRGGVNECEEGEDAEDNERTGQHQLPSEVVLDSMEDHEERKNRRRNDRSDHNERVTLNQSI</sequence>
<accession>A0AAN5IE73</accession>
<organism evidence="2 3">
    <name type="scientific">Pristionchus mayeri</name>
    <dbReference type="NCBI Taxonomy" id="1317129"/>
    <lineage>
        <taxon>Eukaryota</taxon>
        <taxon>Metazoa</taxon>
        <taxon>Ecdysozoa</taxon>
        <taxon>Nematoda</taxon>
        <taxon>Chromadorea</taxon>
        <taxon>Rhabditida</taxon>
        <taxon>Rhabditina</taxon>
        <taxon>Diplogasteromorpha</taxon>
        <taxon>Diplogasteroidea</taxon>
        <taxon>Neodiplogasteridae</taxon>
        <taxon>Pristionchus</taxon>
    </lineage>
</organism>
<dbReference type="Proteomes" id="UP001328107">
    <property type="component" value="Unassembled WGS sequence"/>
</dbReference>
<protein>
    <submittedName>
        <fullName evidence="2">Uncharacterized protein</fullName>
    </submittedName>
</protein>
<evidence type="ECO:0000256" key="1">
    <source>
        <dbReference type="SAM" id="MobiDB-lite"/>
    </source>
</evidence>